<dbReference type="AlphaFoldDB" id="A0A1H4T253"/>
<evidence type="ECO:0000313" key="2">
    <source>
        <dbReference type="EMBL" id="SEC50244.1"/>
    </source>
</evidence>
<keyword evidence="1" id="KW-0812">Transmembrane</keyword>
<evidence type="ECO:0000313" key="3">
    <source>
        <dbReference type="Proteomes" id="UP000199622"/>
    </source>
</evidence>
<name>A0A1H4T253_9PSEU</name>
<keyword evidence="3" id="KW-1185">Reference proteome</keyword>
<gene>
    <name evidence="2" type="ORF">SAMN04489727_3989</name>
</gene>
<reference evidence="3" key="1">
    <citation type="submission" date="2016-10" db="EMBL/GenBank/DDBJ databases">
        <authorList>
            <person name="Varghese N."/>
            <person name="Submissions S."/>
        </authorList>
    </citation>
    <scope>NUCLEOTIDE SEQUENCE [LARGE SCALE GENOMIC DNA]</scope>
    <source>
        <strain evidence="3">DSM 44544</strain>
    </source>
</reference>
<organism evidence="2 3">
    <name type="scientific">Amycolatopsis tolypomycina</name>
    <dbReference type="NCBI Taxonomy" id="208445"/>
    <lineage>
        <taxon>Bacteria</taxon>
        <taxon>Bacillati</taxon>
        <taxon>Actinomycetota</taxon>
        <taxon>Actinomycetes</taxon>
        <taxon>Pseudonocardiales</taxon>
        <taxon>Pseudonocardiaceae</taxon>
        <taxon>Amycolatopsis</taxon>
    </lineage>
</organism>
<keyword evidence="1" id="KW-1133">Transmembrane helix</keyword>
<dbReference type="EMBL" id="FNSO01000004">
    <property type="protein sequence ID" value="SEC50244.1"/>
    <property type="molecule type" value="Genomic_DNA"/>
</dbReference>
<protein>
    <submittedName>
        <fullName evidence="2">Uncharacterized protein</fullName>
    </submittedName>
</protein>
<evidence type="ECO:0000256" key="1">
    <source>
        <dbReference type="SAM" id="Phobius"/>
    </source>
</evidence>
<proteinExistence type="predicted"/>
<dbReference type="RefSeq" id="WP_091309510.1">
    <property type="nucleotide sequence ID" value="NZ_FNSO01000004.1"/>
</dbReference>
<keyword evidence="1" id="KW-0472">Membrane</keyword>
<sequence length="90" mass="9271">MNSVESFVNVGASLQPLEMVVGAAPVSCFWAAFNGAGAAFIANWAVQKGVDYYRAHHNGGSFAEGDAPAAPGQASVLSGDQLVALRDGRF</sequence>
<dbReference type="Proteomes" id="UP000199622">
    <property type="component" value="Unassembled WGS sequence"/>
</dbReference>
<accession>A0A1H4T253</accession>
<feature type="transmembrane region" description="Helical" evidence="1">
    <location>
        <begin position="20"/>
        <end position="46"/>
    </location>
</feature>